<keyword evidence="2" id="KW-0805">Transcription regulation</keyword>
<dbReference type="Gene3D" id="3.40.50.2300">
    <property type="match status" value="1"/>
</dbReference>
<feature type="domain" description="OmpR/PhoB-type" evidence="9">
    <location>
        <begin position="131"/>
        <end position="230"/>
    </location>
</feature>
<name>A0A2G3DZB8_9FIRM</name>
<dbReference type="InterPro" id="IPR036388">
    <property type="entry name" value="WH-like_DNA-bd_sf"/>
</dbReference>
<reference evidence="10 11" key="2">
    <citation type="submission" date="2017-10" db="EMBL/GenBank/DDBJ databases">
        <authorList>
            <person name="Banno H."/>
            <person name="Chua N.-H."/>
        </authorList>
    </citation>
    <scope>NUCLEOTIDE SEQUENCE [LARGE SCALE GENOMIC DNA]</scope>
    <source>
        <strain evidence="10 11">JK626</strain>
    </source>
</reference>
<dbReference type="GO" id="GO:0000156">
    <property type="term" value="F:phosphorelay response regulator activity"/>
    <property type="evidence" value="ECO:0007669"/>
    <property type="project" value="TreeGrafter"/>
</dbReference>
<feature type="DNA-binding region" description="OmpR/PhoB-type" evidence="7">
    <location>
        <begin position="131"/>
        <end position="230"/>
    </location>
</feature>
<dbReference type="Pfam" id="PF00072">
    <property type="entry name" value="Response_reg"/>
    <property type="match status" value="1"/>
</dbReference>
<sequence length="232" mass="25574">MDAYIYSKKILIVDDEPALLNMVKNILVESGFKNIVLASTMAEAIATFQAEAPDMAVLDVMLPDGDGFTLFNQINAMSKIPIIFLTAKDAIDSRLTGLGLGADDYIVKPFLPQELLLRICAVLRRSYKNDSSVITLDACQIDFERAEVLKGAEIIPLTAKEHTLLKTLADNSGRIVTVDSICEALWGDNPFGYENSLNTHIRRIREKIESNPSAPVSLLTVKGLGYRLITKE</sequence>
<keyword evidence="4" id="KW-0804">Transcription</keyword>
<dbReference type="RefSeq" id="WP_099391104.1">
    <property type="nucleotide sequence ID" value="NZ_PDYF01000004.1"/>
</dbReference>
<evidence type="ECO:0000313" key="10">
    <source>
        <dbReference type="EMBL" id="PHU36311.1"/>
    </source>
</evidence>
<dbReference type="GO" id="GO:0005829">
    <property type="term" value="C:cytosol"/>
    <property type="evidence" value="ECO:0007669"/>
    <property type="project" value="TreeGrafter"/>
</dbReference>
<dbReference type="PANTHER" id="PTHR48111:SF52">
    <property type="entry name" value="TRANSCRIPTIONAL REGULATORY PROTEIN YVRH"/>
    <property type="match status" value="1"/>
</dbReference>
<comment type="caution">
    <text evidence="10">The sequence shown here is derived from an EMBL/GenBank/DDBJ whole genome shotgun (WGS) entry which is preliminary data.</text>
</comment>
<dbReference type="EMBL" id="PDYF01000004">
    <property type="protein sequence ID" value="PHU36311.1"/>
    <property type="molecule type" value="Genomic_DNA"/>
</dbReference>
<dbReference type="PROSITE" id="PS51755">
    <property type="entry name" value="OMPR_PHOB"/>
    <property type="match status" value="1"/>
</dbReference>
<evidence type="ECO:0000256" key="6">
    <source>
        <dbReference type="PROSITE-ProRule" id="PRU00169"/>
    </source>
</evidence>
<feature type="domain" description="Response regulatory" evidence="8">
    <location>
        <begin position="9"/>
        <end position="123"/>
    </location>
</feature>
<dbReference type="SUPFAM" id="SSF52172">
    <property type="entry name" value="CheY-like"/>
    <property type="match status" value="1"/>
</dbReference>
<dbReference type="InterPro" id="IPR011006">
    <property type="entry name" value="CheY-like_superfamily"/>
</dbReference>
<feature type="modified residue" description="4-aspartylphosphate" evidence="6">
    <location>
        <position position="59"/>
    </location>
</feature>
<dbReference type="GO" id="GO:0000976">
    <property type="term" value="F:transcription cis-regulatory region binding"/>
    <property type="evidence" value="ECO:0007669"/>
    <property type="project" value="TreeGrafter"/>
</dbReference>
<keyword evidence="3 7" id="KW-0238">DNA-binding</keyword>
<dbReference type="GO" id="GO:0032993">
    <property type="term" value="C:protein-DNA complex"/>
    <property type="evidence" value="ECO:0007669"/>
    <property type="project" value="TreeGrafter"/>
</dbReference>
<gene>
    <name evidence="10" type="ORF">CSX01_00975</name>
</gene>
<evidence type="ECO:0000313" key="11">
    <source>
        <dbReference type="Proteomes" id="UP000225889"/>
    </source>
</evidence>
<accession>A0A2G3DZB8</accession>
<protein>
    <recommendedName>
        <fullName evidence="1">Stage 0 sporulation protein A homolog</fullName>
    </recommendedName>
</protein>
<dbReference type="SMART" id="SM00448">
    <property type="entry name" value="REC"/>
    <property type="match status" value="1"/>
</dbReference>
<dbReference type="PANTHER" id="PTHR48111">
    <property type="entry name" value="REGULATOR OF RPOS"/>
    <property type="match status" value="1"/>
</dbReference>
<dbReference type="PROSITE" id="PS50110">
    <property type="entry name" value="RESPONSE_REGULATORY"/>
    <property type="match status" value="1"/>
</dbReference>
<dbReference type="AlphaFoldDB" id="A0A2G3DZB8"/>
<evidence type="ECO:0000259" key="8">
    <source>
        <dbReference type="PROSITE" id="PS50110"/>
    </source>
</evidence>
<dbReference type="InterPro" id="IPR001789">
    <property type="entry name" value="Sig_transdc_resp-reg_receiver"/>
</dbReference>
<dbReference type="InterPro" id="IPR001867">
    <property type="entry name" value="OmpR/PhoB-type_DNA-bd"/>
</dbReference>
<evidence type="ECO:0000256" key="2">
    <source>
        <dbReference type="ARBA" id="ARBA00023015"/>
    </source>
</evidence>
<evidence type="ECO:0000256" key="4">
    <source>
        <dbReference type="ARBA" id="ARBA00023163"/>
    </source>
</evidence>
<dbReference type="Proteomes" id="UP000225889">
    <property type="component" value="Unassembled WGS sequence"/>
</dbReference>
<evidence type="ECO:0000256" key="7">
    <source>
        <dbReference type="PROSITE-ProRule" id="PRU01091"/>
    </source>
</evidence>
<dbReference type="Gene3D" id="1.10.10.10">
    <property type="entry name" value="Winged helix-like DNA-binding domain superfamily/Winged helix DNA-binding domain"/>
    <property type="match status" value="1"/>
</dbReference>
<evidence type="ECO:0000256" key="3">
    <source>
        <dbReference type="ARBA" id="ARBA00023125"/>
    </source>
</evidence>
<reference evidence="10 11" key="1">
    <citation type="submission" date="2017-10" db="EMBL/GenBank/DDBJ databases">
        <title>Resolving the taxonomy of Roseburia spp., Eubacterium rectale and Agathobacter spp. through phylogenomic analysis.</title>
        <authorList>
            <person name="Sheridan P.O."/>
            <person name="Walker A.W."/>
            <person name="Duncan S.H."/>
            <person name="Scott K.P."/>
            <person name="Toole P.W.O."/>
            <person name="Luis P."/>
            <person name="Flint H.J."/>
        </authorList>
    </citation>
    <scope>NUCLEOTIDE SEQUENCE [LARGE SCALE GENOMIC DNA]</scope>
    <source>
        <strain evidence="10 11">JK626</strain>
    </source>
</reference>
<keyword evidence="6" id="KW-0597">Phosphoprotein</keyword>
<dbReference type="Pfam" id="PF00486">
    <property type="entry name" value="Trans_reg_C"/>
    <property type="match status" value="1"/>
</dbReference>
<evidence type="ECO:0000259" key="9">
    <source>
        <dbReference type="PROSITE" id="PS51755"/>
    </source>
</evidence>
<proteinExistence type="predicted"/>
<dbReference type="GO" id="GO:0006355">
    <property type="term" value="P:regulation of DNA-templated transcription"/>
    <property type="evidence" value="ECO:0007669"/>
    <property type="project" value="InterPro"/>
</dbReference>
<comment type="function">
    <text evidence="5">May play the central regulatory role in sporulation. It may be an element of the effector pathway responsible for the activation of sporulation genes in response to nutritional stress. Spo0A may act in concert with spo0H (a sigma factor) to control the expression of some genes that are critical to the sporulation process.</text>
</comment>
<dbReference type="InterPro" id="IPR039420">
    <property type="entry name" value="WalR-like"/>
</dbReference>
<dbReference type="CDD" id="cd00383">
    <property type="entry name" value="trans_reg_C"/>
    <property type="match status" value="1"/>
</dbReference>
<dbReference type="Gene3D" id="6.10.250.690">
    <property type="match status" value="1"/>
</dbReference>
<evidence type="ECO:0000256" key="5">
    <source>
        <dbReference type="ARBA" id="ARBA00024867"/>
    </source>
</evidence>
<organism evidence="10 11">
    <name type="scientific">Pseudobutyrivibrio ruminis</name>
    <dbReference type="NCBI Taxonomy" id="46206"/>
    <lineage>
        <taxon>Bacteria</taxon>
        <taxon>Bacillati</taxon>
        <taxon>Bacillota</taxon>
        <taxon>Clostridia</taxon>
        <taxon>Lachnospirales</taxon>
        <taxon>Lachnospiraceae</taxon>
        <taxon>Pseudobutyrivibrio</taxon>
    </lineage>
</organism>
<evidence type="ECO:0000256" key="1">
    <source>
        <dbReference type="ARBA" id="ARBA00018672"/>
    </source>
</evidence>
<dbReference type="SMART" id="SM00862">
    <property type="entry name" value="Trans_reg_C"/>
    <property type="match status" value="1"/>
</dbReference>